<dbReference type="InterPro" id="IPR023616">
    <property type="entry name" value="Cyt_c_oxase-like_su1_dom"/>
</dbReference>
<dbReference type="GO" id="GO:0016020">
    <property type="term" value="C:membrane"/>
    <property type="evidence" value="ECO:0007669"/>
    <property type="project" value="InterPro"/>
</dbReference>
<feature type="transmembrane region" description="Helical" evidence="2">
    <location>
        <begin position="375"/>
        <end position="401"/>
    </location>
</feature>
<feature type="transmembrane region" description="Helical" evidence="2">
    <location>
        <begin position="22"/>
        <end position="42"/>
    </location>
</feature>
<keyword evidence="2" id="KW-0472">Membrane</keyword>
<keyword evidence="2" id="KW-1133">Transmembrane helix</keyword>
<feature type="transmembrane region" description="Helical" evidence="2">
    <location>
        <begin position="302"/>
        <end position="324"/>
    </location>
</feature>
<feature type="transmembrane region" description="Helical" evidence="2">
    <location>
        <begin position="102"/>
        <end position="124"/>
    </location>
</feature>
<keyword evidence="1" id="KW-0679">Respiratory chain</keyword>
<keyword evidence="1" id="KW-0813">Transport</keyword>
<accession>A0A8F9TXY8</accession>
<dbReference type="InterPro" id="IPR036927">
    <property type="entry name" value="Cyt_c_oxase-like_su1_sf"/>
</dbReference>
<feature type="transmembrane region" description="Helical" evidence="2">
    <location>
        <begin position="212"/>
        <end position="228"/>
    </location>
</feature>
<dbReference type="AlphaFoldDB" id="A0A8F9TXY8"/>
<evidence type="ECO:0000259" key="3">
    <source>
        <dbReference type="PROSITE" id="PS50855"/>
    </source>
</evidence>
<organism evidence="4 5">
    <name type="scientific">Horticoccus luteus</name>
    <dbReference type="NCBI Taxonomy" id="2862869"/>
    <lineage>
        <taxon>Bacteria</taxon>
        <taxon>Pseudomonadati</taxon>
        <taxon>Verrucomicrobiota</taxon>
        <taxon>Opitutia</taxon>
        <taxon>Opitutales</taxon>
        <taxon>Opitutaceae</taxon>
        <taxon>Horticoccus</taxon>
    </lineage>
</organism>
<feature type="transmembrane region" description="Helical" evidence="2">
    <location>
        <begin position="136"/>
        <end position="158"/>
    </location>
</feature>
<dbReference type="GO" id="GO:0009060">
    <property type="term" value="P:aerobic respiration"/>
    <property type="evidence" value="ECO:0007669"/>
    <property type="project" value="InterPro"/>
</dbReference>
<dbReference type="Gene3D" id="1.20.210.10">
    <property type="entry name" value="Cytochrome c oxidase-like, subunit I domain"/>
    <property type="match status" value="1"/>
</dbReference>
<feature type="transmembrane region" description="Helical" evidence="2">
    <location>
        <begin position="235"/>
        <end position="256"/>
    </location>
</feature>
<dbReference type="EMBL" id="CP080507">
    <property type="protein sequence ID" value="QYM79803.1"/>
    <property type="molecule type" value="Genomic_DNA"/>
</dbReference>
<dbReference type="Proteomes" id="UP000825051">
    <property type="component" value="Chromosome"/>
</dbReference>
<evidence type="ECO:0000256" key="1">
    <source>
        <dbReference type="ARBA" id="ARBA00022660"/>
    </source>
</evidence>
<feature type="transmembrane region" description="Helical" evidence="2">
    <location>
        <begin position="268"/>
        <end position="290"/>
    </location>
</feature>
<keyword evidence="2" id="KW-0812">Transmembrane</keyword>
<sequence>MITNSPTAAEVSDIDVTARRPLLYLFGSAFLWLVLSGLFAVVNSLQLTMPALLAHCPVLTYGRLHAAHESAFIYGWAANAGMAISLWLLSRLGLTMMRGASFVCLGGLFWNIGVLVGVGGILIGDATTFSGLQMPLYAHAVLLVAFGFMAVAGVLAWSGRKHETAFASQWYALAAIFLFPWIFSIALISLLLAPGAGTSQSVVSAWFAENLYMLWLAPMALGALYYLLPKITAKAIPHYSFAGLGFWTLIVVGSWTGPRVLVNGPVPAWIPTVAIALTFVALMHYWLVWLNLRGLFATRGSIVLKFAALGFAAYILTGLANAVLSFRTLANVVQFTYVTDATGALALIGSISLTFFAAIYFIVPRLCGRAWPSAGLVRIHFGASVLGVVAIVVGLAVAGWVQGRELNSTADFAHIAAVTKPWLLLATAGQALLLVGNILATFHFLRLIACRRNEVTLPAFRAPAAMEVSVS</sequence>
<feature type="transmembrane region" description="Helical" evidence="2">
    <location>
        <begin position="421"/>
        <end position="445"/>
    </location>
</feature>
<dbReference type="SUPFAM" id="SSF81442">
    <property type="entry name" value="Cytochrome c oxidase subunit I-like"/>
    <property type="match status" value="1"/>
</dbReference>
<dbReference type="GO" id="GO:0020037">
    <property type="term" value="F:heme binding"/>
    <property type="evidence" value="ECO:0007669"/>
    <property type="project" value="InterPro"/>
</dbReference>
<name>A0A8F9TXY8_9BACT</name>
<dbReference type="RefSeq" id="WP_220164139.1">
    <property type="nucleotide sequence ID" value="NZ_CP080507.1"/>
</dbReference>
<evidence type="ECO:0000313" key="4">
    <source>
        <dbReference type="EMBL" id="QYM79803.1"/>
    </source>
</evidence>
<dbReference type="KEGG" id="ole:K0B96_04065"/>
<feature type="domain" description="Cytochrome oxidase subunit I profile" evidence="3">
    <location>
        <begin position="136"/>
        <end position="471"/>
    </location>
</feature>
<dbReference type="PROSITE" id="PS50855">
    <property type="entry name" value="COX1"/>
    <property type="match status" value="1"/>
</dbReference>
<evidence type="ECO:0000313" key="5">
    <source>
        <dbReference type="Proteomes" id="UP000825051"/>
    </source>
</evidence>
<dbReference type="GO" id="GO:0004129">
    <property type="term" value="F:cytochrome-c oxidase activity"/>
    <property type="evidence" value="ECO:0007669"/>
    <property type="project" value="InterPro"/>
</dbReference>
<feature type="transmembrane region" description="Helical" evidence="2">
    <location>
        <begin position="170"/>
        <end position="192"/>
    </location>
</feature>
<gene>
    <name evidence="4" type="ORF">K0B96_04065</name>
</gene>
<evidence type="ECO:0000256" key="2">
    <source>
        <dbReference type="SAM" id="Phobius"/>
    </source>
</evidence>
<proteinExistence type="predicted"/>
<dbReference type="Pfam" id="PF00115">
    <property type="entry name" value="COX1"/>
    <property type="match status" value="1"/>
</dbReference>
<feature type="transmembrane region" description="Helical" evidence="2">
    <location>
        <begin position="344"/>
        <end position="363"/>
    </location>
</feature>
<feature type="transmembrane region" description="Helical" evidence="2">
    <location>
        <begin position="71"/>
        <end position="90"/>
    </location>
</feature>
<reference evidence="4" key="1">
    <citation type="submission" date="2021-08" db="EMBL/GenBank/DDBJ databases">
        <title>Genome of a novel bacterium of the phylum Verrucomicrobia, Oleiharenicola sp. KSB-15.</title>
        <authorList>
            <person name="Chung J.-H."/>
            <person name="Ahn J.-H."/>
            <person name="Yoon Y."/>
            <person name="Kim D.-Y."/>
            <person name="An S.-H."/>
            <person name="Park I."/>
            <person name="Yeon J."/>
        </authorList>
    </citation>
    <scope>NUCLEOTIDE SEQUENCE</scope>
    <source>
        <strain evidence="4">KSB-15</strain>
    </source>
</reference>
<keyword evidence="1" id="KW-0249">Electron transport</keyword>
<protein>
    <submittedName>
        <fullName evidence="4">Cbb3-type cytochrome c oxidase subunit I</fullName>
    </submittedName>
</protein>
<keyword evidence="5" id="KW-1185">Reference proteome</keyword>
<dbReference type="InterPro" id="IPR000883">
    <property type="entry name" value="Cyt_C_Oxase_1"/>
</dbReference>